<accession>A0ACB0I9A7</accession>
<comment type="caution">
    <text evidence="1">The sequence shown here is derived from an EMBL/GenBank/DDBJ whole genome shotgun (WGS) entry which is preliminary data.</text>
</comment>
<organism evidence="1 2">
    <name type="scientific">Trifolium pratense</name>
    <name type="common">Red clover</name>
    <dbReference type="NCBI Taxonomy" id="57577"/>
    <lineage>
        <taxon>Eukaryota</taxon>
        <taxon>Viridiplantae</taxon>
        <taxon>Streptophyta</taxon>
        <taxon>Embryophyta</taxon>
        <taxon>Tracheophyta</taxon>
        <taxon>Spermatophyta</taxon>
        <taxon>Magnoliopsida</taxon>
        <taxon>eudicotyledons</taxon>
        <taxon>Gunneridae</taxon>
        <taxon>Pentapetalae</taxon>
        <taxon>rosids</taxon>
        <taxon>fabids</taxon>
        <taxon>Fabales</taxon>
        <taxon>Fabaceae</taxon>
        <taxon>Papilionoideae</taxon>
        <taxon>50 kb inversion clade</taxon>
        <taxon>NPAAA clade</taxon>
        <taxon>Hologalegina</taxon>
        <taxon>IRL clade</taxon>
        <taxon>Trifolieae</taxon>
        <taxon>Trifolium</taxon>
    </lineage>
</organism>
<proteinExistence type="predicted"/>
<reference evidence="1" key="1">
    <citation type="submission" date="2023-10" db="EMBL/GenBank/DDBJ databases">
        <authorList>
            <person name="Rodriguez Cubillos JULIANA M."/>
            <person name="De Vega J."/>
        </authorList>
    </citation>
    <scope>NUCLEOTIDE SEQUENCE</scope>
</reference>
<dbReference type="Proteomes" id="UP001177021">
    <property type="component" value="Unassembled WGS sequence"/>
</dbReference>
<dbReference type="EMBL" id="CASHSV030000001">
    <property type="protein sequence ID" value="CAJ2628620.1"/>
    <property type="molecule type" value="Genomic_DNA"/>
</dbReference>
<sequence length="228" mass="26200">MECNKDEAVRAKQFAESRMQRGQFVEALKFANKAKKLYADVDNIAQILAICEVHVAALNKLSCFEMDWYRILQTERLSEEAIIKKQYRKLALLLHPDKNKFAGAEAAFKLIGEANSVLSDQAKRSLHDMKVKAHVRAAAPKRKAPSHHSNGNKFAARTAVPKTPSHHSNGNMFAALNPELWETLDRLVQQLQSQQKQLEMLQSRQSQLIREMMDRNRKKLGAKRRRKW</sequence>
<protein>
    <submittedName>
        <fullName evidence="1">Uncharacterized protein</fullName>
    </submittedName>
</protein>
<evidence type="ECO:0000313" key="1">
    <source>
        <dbReference type="EMBL" id="CAJ2628620.1"/>
    </source>
</evidence>
<keyword evidence="2" id="KW-1185">Reference proteome</keyword>
<evidence type="ECO:0000313" key="2">
    <source>
        <dbReference type="Proteomes" id="UP001177021"/>
    </source>
</evidence>
<gene>
    <name evidence="1" type="ORF">MILVUS5_LOCUS803</name>
</gene>
<name>A0ACB0I9A7_TRIPR</name>